<dbReference type="EMBL" id="AODF01000008">
    <property type="protein sequence ID" value="EUJ33006.1"/>
    <property type="molecule type" value="Genomic_DNA"/>
</dbReference>
<name>A0ABP3AZJ7_9LIST</name>
<protein>
    <submittedName>
        <fullName evidence="3">D-alanyl-D-alanine carboxypeptidase</fullName>
    </submittedName>
</protein>
<dbReference type="RefSeq" id="WP_036096733.1">
    <property type="nucleotide sequence ID" value="NZ_AODF01000008.1"/>
</dbReference>
<dbReference type="Proteomes" id="UP000019249">
    <property type="component" value="Unassembled WGS sequence"/>
</dbReference>
<keyword evidence="3" id="KW-0378">Hydrolase</keyword>
<gene>
    <name evidence="3" type="ORF">MFLO_05315</name>
</gene>
<dbReference type="InterPro" id="IPR052179">
    <property type="entry name" value="DD-CPase-like"/>
</dbReference>
<evidence type="ECO:0000313" key="4">
    <source>
        <dbReference type="Proteomes" id="UP000019249"/>
    </source>
</evidence>
<feature type="domain" description="D-alanyl-D-alanine carboxypeptidase-like core" evidence="2">
    <location>
        <begin position="113"/>
        <end position="242"/>
    </location>
</feature>
<dbReference type="PANTHER" id="PTHR34385:SF1">
    <property type="entry name" value="PEPTIDOGLYCAN L-ALANYL-D-GLUTAMATE ENDOPEPTIDASE CWLK"/>
    <property type="match status" value="1"/>
</dbReference>
<dbReference type="Pfam" id="PF02557">
    <property type="entry name" value="VanY"/>
    <property type="match status" value="1"/>
</dbReference>
<proteinExistence type="predicted"/>
<evidence type="ECO:0000256" key="1">
    <source>
        <dbReference type="SAM" id="SignalP"/>
    </source>
</evidence>
<dbReference type="CDD" id="cd14852">
    <property type="entry name" value="LD-carboxypeptidase"/>
    <property type="match status" value="1"/>
</dbReference>
<dbReference type="InterPro" id="IPR009045">
    <property type="entry name" value="Zn_M74/Hedgehog-like"/>
</dbReference>
<dbReference type="InterPro" id="IPR003709">
    <property type="entry name" value="VanY-like_core_dom"/>
</dbReference>
<keyword evidence="3" id="KW-0645">Protease</keyword>
<dbReference type="InterPro" id="IPR058193">
    <property type="entry name" value="VanY/YodJ_core_dom"/>
</dbReference>
<keyword evidence="4" id="KW-1185">Reference proteome</keyword>
<feature type="signal peptide" evidence="1">
    <location>
        <begin position="1"/>
        <end position="21"/>
    </location>
</feature>
<sequence length="272" mass="30730">MKTFISLMIAIMIAVIQTVFGTADDQSTKSNQTNTTNEKEEAKLEKLKKDPLYSFINKQNKLMDKDGTEYIQNEDNLLILANKDYLMQSSYIPKDLVRPNVEFSFGDQQIEKAQMRKAAADGLAAMFSGAKTAGYDLYAVSGYRSYARQQEVYQAEVNAKGVEKAGEAVAVPGTSEHQTGLAMDISSRSANFNLSAAFGETPEGKWAKENAYKYGFILRYPSGKEAITKYEYEAWHFRYVGKEAAEIIYKHDWTLEEFFEQVKLLDDKVKKA</sequence>
<organism evidence="3 4">
    <name type="scientific">Listeria floridensis FSL S10-1187</name>
    <dbReference type="NCBI Taxonomy" id="1265817"/>
    <lineage>
        <taxon>Bacteria</taxon>
        <taxon>Bacillati</taxon>
        <taxon>Bacillota</taxon>
        <taxon>Bacilli</taxon>
        <taxon>Bacillales</taxon>
        <taxon>Listeriaceae</taxon>
        <taxon>Listeria</taxon>
    </lineage>
</organism>
<evidence type="ECO:0000313" key="3">
    <source>
        <dbReference type="EMBL" id="EUJ33006.1"/>
    </source>
</evidence>
<accession>A0ABP3AZJ7</accession>
<reference evidence="3 4" key="1">
    <citation type="journal article" date="2014" name="Int. J. Syst. Evol. Microbiol.">
        <title>Listeria floridensis sp. nov., Listeria aquatica sp. nov., Listeria cornellensis sp. nov., Listeria riparia sp. nov. and Listeria grandensis sp. nov., from agricultural and natural environments.</title>
        <authorList>
            <person name="den Bakker H.C."/>
            <person name="Warchocki S."/>
            <person name="Wright E.M."/>
            <person name="Allred A.F."/>
            <person name="Ahlstrom C."/>
            <person name="Manuel C.S."/>
            <person name="Stasiewicz M.J."/>
            <person name="Burrell A."/>
            <person name="Roof S."/>
            <person name="Strawn L."/>
            <person name="Fortes E.D."/>
            <person name="Nightingale K.K."/>
            <person name="Kephart D."/>
            <person name="Wiedmann M."/>
        </authorList>
    </citation>
    <scope>NUCLEOTIDE SEQUENCE [LARGE SCALE GENOMIC DNA]</scope>
    <source>
        <strain evidence="3 4">FSL S10-1187</strain>
    </source>
</reference>
<dbReference type="SUPFAM" id="SSF55166">
    <property type="entry name" value="Hedgehog/DD-peptidase"/>
    <property type="match status" value="1"/>
</dbReference>
<comment type="caution">
    <text evidence="3">The sequence shown here is derived from an EMBL/GenBank/DDBJ whole genome shotgun (WGS) entry which is preliminary data.</text>
</comment>
<dbReference type="GO" id="GO:0004180">
    <property type="term" value="F:carboxypeptidase activity"/>
    <property type="evidence" value="ECO:0007669"/>
    <property type="project" value="UniProtKB-KW"/>
</dbReference>
<evidence type="ECO:0000259" key="2">
    <source>
        <dbReference type="Pfam" id="PF02557"/>
    </source>
</evidence>
<dbReference type="Gene3D" id="3.30.1380.10">
    <property type="match status" value="1"/>
</dbReference>
<dbReference type="PANTHER" id="PTHR34385">
    <property type="entry name" value="D-ALANYL-D-ALANINE CARBOXYPEPTIDASE"/>
    <property type="match status" value="1"/>
</dbReference>
<keyword evidence="3" id="KW-0121">Carboxypeptidase</keyword>
<feature type="chain" id="PRO_5047121497" evidence="1">
    <location>
        <begin position="22"/>
        <end position="272"/>
    </location>
</feature>
<keyword evidence="1" id="KW-0732">Signal</keyword>